<dbReference type="AlphaFoldDB" id="A0AAV7N9F6"/>
<sequence>MQGHGGHPFFRVGGACAAHHRDWKPGRQHLGTAGRTAVPSRSALRGRLRLQRRRCSALVRSSSCGVAGQGGHRLPQLVHDGAVVPAAVQSRPLCLAHGAQ</sequence>
<organism evidence="1 2">
    <name type="scientific">Pleurodeles waltl</name>
    <name type="common">Iberian ribbed newt</name>
    <dbReference type="NCBI Taxonomy" id="8319"/>
    <lineage>
        <taxon>Eukaryota</taxon>
        <taxon>Metazoa</taxon>
        <taxon>Chordata</taxon>
        <taxon>Craniata</taxon>
        <taxon>Vertebrata</taxon>
        <taxon>Euteleostomi</taxon>
        <taxon>Amphibia</taxon>
        <taxon>Batrachia</taxon>
        <taxon>Caudata</taxon>
        <taxon>Salamandroidea</taxon>
        <taxon>Salamandridae</taxon>
        <taxon>Pleurodelinae</taxon>
        <taxon>Pleurodeles</taxon>
    </lineage>
</organism>
<keyword evidence="2" id="KW-1185">Reference proteome</keyword>
<evidence type="ECO:0000313" key="1">
    <source>
        <dbReference type="EMBL" id="KAJ1109355.1"/>
    </source>
</evidence>
<dbReference type="EMBL" id="JANPWB010000013">
    <property type="protein sequence ID" value="KAJ1109355.1"/>
    <property type="molecule type" value="Genomic_DNA"/>
</dbReference>
<proteinExistence type="predicted"/>
<gene>
    <name evidence="1" type="ORF">NDU88_006717</name>
</gene>
<comment type="caution">
    <text evidence="1">The sequence shown here is derived from an EMBL/GenBank/DDBJ whole genome shotgun (WGS) entry which is preliminary data.</text>
</comment>
<dbReference type="Proteomes" id="UP001066276">
    <property type="component" value="Chromosome 9"/>
</dbReference>
<name>A0AAV7N9F6_PLEWA</name>
<protein>
    <submittedName>
        <fullName evidence="1">Uncharacterized protein</fullName>
    </submittedName>
</protein>
<reference evidence="1" key="1">
    <citation type="journal article" date="2022" name="bioRxiv">
        <title>Sequencing and chromosome-scale assembly of the giantPleurodeles waltlgenome.</title>
        <authorList>
            <person name="Brown T."/>
            <person name="Elewa A."/>
            <person name="Iarovenko S."/>
            <person name="Subramanian E."/>
            <person name="Araus A.J."/>
            <person name="Petzold A."/>
            <person name="Susuki M."/>
            <person name="Suzuki K.-i.T."/>
            <person name="Hayashi T."/>
            <person name="Toyoda A."/>
            <person name="Oliveira C."/>
            <person name="Osipova E."/>
            <person name="Leigh N.D."/>
            <person name="Simon A."/>
            <person name="Yun M.H."/>
        </authorList>
    </citation>
    <scope>NUCLEOTIDE SEQUENCE</scope>
    <source>
        <strain evidence="1">20211129_DDA</strain>
        <tissue evidence="1">Liver</tissue>
    </source>
</reference>
<accession>A0AAV7N9F6</accession>
<evidence type="ECO:0000313" key="2">
    <source>
        <dbReference type="Proteomes" id="UP001066276"/>
    </source>
</evidence>